<sequence length="35" mass="3906">MQMHVDHLVPDLELESDVRLQAGSFLITRKELAGG</sequence>
<gene>
    <name evidence="1" type="ORF">S01H1_11540</name>
</gene>
<reference evidence="1" key="1">
    <citation type="journal article" date="2014" name="Front. Microbiol.">
        <title>High frequency of phylogenetically diverse reductive dehalogenase-homologous genes in deep subseafloor sedimentary metagenomes.</title>
        <authorList>
            <person name="Kawai M."/>
            <person name="Futagami T."/>
            <person name="Toyoda A."/>
            <person name="Takaki Y."/>
            <person name="Nishi S."/>
            <person name="Hori S."/>
            <person name="Arai W."/>
            <person name="Tsubouchi T."/>
            <person name="Morono Y."/>
            <person name="Uchiyama I."/>
            <person name="Ito T."/>
            <person name="Fujiyama A."/>
            <person name="Inagaki F."/>
            <person name="Takami H."/>
        </authorList>
    </citation>
    <scope>NUCLEOTIDE SEQUENCE</scope>
    <source>
        <strain evidence="1">Expedition CK06-06</strain>
    </source>
</reference>
<evidence type="ECO:0000313" key="1">
    <source>
        <dbReference type="EMBL" id="GAF80163.1"/>
    </source>
</evidence>
<name>X0SGJ7_9ZZZZ</name>
<dbReference type="AlphaFoldDB" id="X0SGJ7"/>
<proteinExistence type="predicted"/>
<accession>X0SGJ7</accession>
<protein>
    <submittedName>
        <fullName evidence="1">Uncharacterized protein</fullName>
    </submittedName>
</protein>
<organism evidence="1">
    <name type="scientific">marine sediment metagenome</name>
    <dbReference type="NCBI Taxonomy" id="412755"/>
    <lineage>
        <taxon>unclassified sequences</taxon>
        <taxon>metagenomes</taxon>
        <taxon>ecological metagenomes</taxon>
    </lineage>
</organism>
<dbReference type="EMBL" id="BARS01005885">
    <property type="protein sequence ID" value="GAF80163.1"/>
    <property type="molecule type" value="Genomic_DNA"/>
</dbReference>
<feature type="non-terminal residue" evidence="1">
    <location>
        <position position="35"/>
    </location>
</feature>
<comment type="caution">
    <text evidence="1">The sequence shown here is derived from an EMBL/GenBank/DDBJ whole genome shotgun (WGS) entry which is preliminary data.</text>
</comment>